<protein>
    <recommendedName>
        <fullName evidence="2">NAD-dependent epimerase/dehydratase domain-containing protein</fullName>
    </recommendedName>
</protein>
<dbReference type="EMBL" id="BKCJ011404410">
    <property type="protein sequence ID" value="GFD30487.1"/>
    <property type="molecule type" value="Genomic_DNA"/>
</dbReference>
<name>A0A699V5W1_TANCI</name>
<dbReference type="AlphaFoldDB" id="A0A699V5W1"/>
<dbReference type="SUPFAM" id="SSF51735">
    <property type="entry name" value="NAD(P)-binding Rossmann-fold domains"/>
    <property type="match status" value="1"/>
</dbReference>
<accession>A0A699V5W1</accession>
<proteinExistence type="predicted"/>
<comment type="caution">
    <text evidence="1">The sequence shown here is derived from an EMBL/GenBank/DDBJ whole genome shotgun (WGS) entry which is preliminary data.</text>
</comment>
<evidence type="ECO:0000313" key="1">
    <source>
        <dbReference type="EMBL" id="GFD30487.1"/>
    </source>
</evidence>
<feature type="non-terminal residue" evidence="1">
    <location>
        <position position="1"/>
    </location>
</feature>
<reference evidence="1" key="1">
    <citation type="journal article" date="2019" name="Sci. Rep.">
        <title>Draft genome of Tanacetum cinerariifolium, the natural source of mosquito coil.</title>
        <authorList>
            <person name="Yamashiro T."/>
            <person name="Shiraishi A."/>
            <person name="Satake H."/>
            <person name="Nakayama K."/>
        </authorList>
    </citation>
    <scope>NUCLEOTIDE SEQUENCE</scope>
</reference>
<sequence>LRHEAPQLTGCEQQYDYLFVPDLTRAIVQTLPAAPGYSGIYNIGANRATGLKQLVDTLYEQTAAKVAVTYGALPYRPGQVMHMESNSHKFEAAFGPIVQTPLPRALAATVSYVKQSIAKV</sequence>
<evidence type="ECO:0008006" key="2">
    <source>
        <dbReference type="Google" id="ProtNLM"/>
    </source>
</evidence>
<gene>
    <name evidence="1" type="ORF">Tci_902456</name>
</gene>
<dbReference type="Gene3D" id="3.40.50.720">
    <property type="entry name" value="NAD(P)-binding Rossmann-like Domain"/>
    <property type="match status" value="1"/>
</dbReference>
<dbReference type="InterPro" id="IPR036291">
    <property type="entry name" value="NAD(P)-bd_dom_sf"/>
</dbReference>
<organism evidence="1">
    <name type="scientific">Tanacetum cinerariifolium</name>
    <name type="common">Dalmatian daisy</name>
    <name type="synonym">Chrysanthemum cinerariifolium</name>
    <dbReference type="NCBI Taxonomy" id="118510"/>
    <lineage>
        <taxon>Eukaryota</taxon>
        <taxon>Viridiplantae</taxon>
        <taxon>Streptophyta</taxon>
        <taxon>Embryophyta</taxon>
        <taxon>Tracheophyta</taxon>
        <taxon>Spermatophyta</taxon>
        <taxon>Magnoliopsida</taxon>
        <taxon>eudicotyledons</taxon>
        <taxon>Gunneridae</taxon>
        <taxon>Pentapetalae</taxon>
        <taxon>asterids</taxon>
        <taxon>campanulids</taxon>
        <taxon>Asterales</taxon>
        <taxon>Asteraceae</taxon>
        <taxon>Asteroideae</taxon>
        <taxon>Anthemideae</taxon>
        <taxon>Anthemidinae</taxon>
        <taxon>Tanacetum</taxon>
    </lineage>
</organism>